<reference evidence="1" key="1">
    <citation type="submission" date="2021-06" db="EMBL/GenBank/DDBJ databases">
        <authorList>
            <person name="Kallberg Y."/>
            <person name="Tangrot J."/>
            <person name="Rosling A."/>
        </authorList>
    </citation>
    <scope>NUCLEOTIDE SEQUENCE</scope>
    <source>
        <strain evidence="1">IL203A</strain>
    </source>
</reference>
<comment type="caution">
    <text evidence="1">The sequence shown here is derived from an EMBL/GenBank/DDBJ whole genome shotgun (WGS) entry which is preliminary data.</text>
</comment>
<organism evidence="1 2">
    <name type="scientific">Dentiscutata heterogama</name>
    <dbReference type="NCBI Taxonomy" id="1316150"/>
    <lineage>
        <taxon>Eukaryota</taxon>
        <taxon>Fungi</taxon>
        <taxon>Fungi incertae sedis</taxon>
        <taxon>Mucoromycota</taxon>
        <taxon>Glomeromycotina</taxon>
        <taxon>Glomeromycetes</taxon>
        <taxon>Diversisporales</taxon>
        <taxon>Gigasporaceae</taxon>
        <taxon>Dentiscutata</taxon>
    </lineage>
</organism>
<keyword evidence="2" id="KW-1185">Reference proteome</keyword>
<protein>
    <submittedName>
        <fullName evidence="1">10023_t:CDS:1</fullName>
    </submittedName>
</protein>
<name>A0ACA9Q884_9GLOM</name>
<feature type="non-terminal residue" evidence="1">
    <location>
        <position position="1"/>
    </location>
</feature>
<sequence length="51" mass="6166">SMRVFYIFEKIGVEQIYRTSTMDLRMIRKLDSRDYQNLVKAVDDVSQHQLK</sequence>
<feature type="non-terminal residue" evidence="1">
    <location>
        <position position="51"/>
    </location>
</feature>
<dbReference type="EMBL" id="CAJVPU010040901">
    <property type="protein sequence ID" value="CAG8740267.1"/>
    <property type="molecule type" value="Genomic_DNA"/>
</dbReference>
<gene>
    <name evidence="1" type="ORF">DHETER_LOCUS14003</name>
</gene>
<accession>A0ACA9Q884</accession>
<evidence type="ECO:0000313" key="1">
    <source>
        <dbReference type="EMBL" id="CAG8740267.1"/>
    </source>
</evidence>
<dbReference type="Proteomes" id="UP000789702">
    <property type="component" value="Unassembled WGS sequence"/>
</dbReference>
<evidence type="ECO:0000313" key="2">
    <source>
        <dbReference type="Proteomes" id="UP000789702"/>
    </source>
</evidence>
<proteinExistence type="predicted"/>